<dbReference type="AlphaFoldDB" id="A0A4P9A3Q0"/>
<evidence type="ECO:0000313" key="1">
    <source>
        <dbReference type="EMBL" id="QCT42429.1"/>
    </source>
</evidence>
<organism evidence="1 2">
    <name type="scientific">Candidatus Nanosynbacter featherlites</name>
    <dbReference type="NCBI Taxonomy" id="2572088"/>
    <lineage>
        <taxon>Bacteria</taxon>
        <taxon>Candidatus Saccharimonadota</taxon>
        <taxon>Candidatus Saccharimonadia</taxon>
        <taxon>Candidatus Nanosynbacterales</taxon>
        <taxon>Candidatus Nanosynbacteraceae</taxon>
        <taxon>Candidatus Nanosynbacter</taxon>
    </lineage>
</organism>
<protein>
    <submittedName>
        <fullName evidence="1">Uncharacterized protein</fullName>
    </submittedName>
</protein>
<dbReference type="KEGG" id="nft:FBF37_03055"/>
<reference evidence="1 2" key="1">
    <citation type="submission" date="2019-04" db="EMBL/GenBank/DDBJ databases">
        <title>Saccharibacteria TM7 genomes.</title>
        <authorList>
            <person name="Bor B."/>
            <person name="He X."/>
            <person name="Chen T."/>
            <person name="Dewhirst F.E."/>
        </authorList>
    </citation>
    <scope>NUCLEOTIDE SEQUENCE [LARGE SCALE GENOMIC DNA]</scope>
    <source>
        <strain evidence="1 2">BB001</strain>
    </source>
</reference>
<proteinExistence type="predicted"/>
<dbReference type="Proteomes" id="UP000310639">
    <property type="component" value="Chromosome"/>
</dbReference>
<dbReference type="OrthoDB" id="9785853at2"/>
<dbReference type="EMBL" id="CP040004">
    <property type="protein sequence ID" value="QCT42429.1"/>
    <property type="molecule type" value="Genomic_DNA"/>
</dbReference>
<name>A0A4P9A3Q0_9BACT</name>
<keyword evidence="2" id="KW-1185">Reference proteome</keyword>
<sequence length="241" mass="27503">MSKKRNQKKNKQYRLLLFLGSLAVLLIIAVAGLYIRNENKLASVQGKMSEYLKGKYHEDFKVERPEYKHGGLGVNGIWMSQAYLVSNPKLKFDIDCNYLNPSDCSDQYIAAIWSVQASRELESIVKEVNANSNGYKADSARAEIVLSEDLVDSVNKQSKYEDNKTKDKGFLYRLIINAPNDSQKSSYAFRIVEKLRKEGIYSVDLDINRNNNSQIRCEIFFDKNKLGSKDDVESCIVKMGE</sequence>
<evidence type="ECO:0000313" key="2">
    <source>
        <dbReference type="Proteomes" id="UP000310639"/>
    </source>
</evidence>
<dbReference type="RefSeq" id="WP_138079378.1">
    <property type="nucleotide sequence ID" value="NZ_CP040004.1"/>
</dbReference>
<accession>A0A4P9A3Q0</accession>
<gene>
    <name evidence="1" type="ORF">FBF37_03055</name>
</gene>